<dbReference type="Proteomes" id="UP001054902">
    <property type="component" value="Unassembled WGS sequence"/>
</dbReference>
<dbReference type="EMBL" id="BLLK01000047">
    <property type="protein sequence ID" value="GFH54585.1"/>
    <property type="molecule type" value="Genomic_DNA"/>
</dbReference>
<feature type="region of interest" description="Disordered" evidence="1">
    <location>
        <begin position="133"/>
        <end position="154"/>
    </location>
</feature>
<proteinExistence type="predicted"/>
<organism evidence="2 3">
    <name type="scientific">Chaetoceros tenuissimus</name>
    <dbReference type="NCBI Taxonomy" id="426638"/>
    <lineage>
        <taxon>Eukaryota</taxon>
        <taxon>Sar</taxon>
        <taxon>Stramenopiles</taxon>
        <taxon>Ochrophyta</taxon>
        <taxon>Bacillariophyta</taxon>
        <taxon>Coscinodiscophyceae</taxon>
        <taxon>Chaetocerotophycidae</taxon>
        <taxon>Chaetocerotales</taxon>
        <taxon>Chaetocerotaceae</taxon>
        <taxon>Chaetoceros</taxon>
    </lineage>
</organism>
<evidence type="ECO:0000313" key="2">
    <source>
        <dbReference type="EMBL" id="GFH54585.1"/>
    </source>
</evidence>
<gene>
    <name evidence="2" type="ORF">CTEN210_11061</name>
</gene>
<keyword evidence="3" id="KW-1185">Reference proteome</keyword>
<accession>A0AAD3D0T9</accession>
<evidence type="ECO:0000313" key="3">
    <source>
        <dbReference type="Proteomes" id="UP001054902"/>
    </source>
</evidence>
<feature type="compositionally biased region" description="Basic and acidic residues" evidence="1">
    <location>
        <begin position="252"/>
        <end position="273"/>
    </location>
</feature>
<evidence type="ECO:0000256" key="1">
    <source>
        <dbReference type="SAM" id="MobiDB-lite"/>
    </source>
</evidence>
<dbReference type="AlphaFoldDB" id="A0AAD3D0T9"/>
<comment type="caution">
    <text evidence="2">The sequence shown here is derived from an EMBL/GenBank/DDBJ whole genome shotgun (WGS) entry which is preliminary data.</text>
</comment>
<feature type="region of interest" description="Disordered" evidence="1">
    <location>
        <begin position="246"/>
        <end position="273"/>
    </location>
</feature>
<name>A0AAD3D0T9_9STRA</name>
<sequence length="431" mass="48150">MTSNKNDLIIDEGFPALNTFVPEDAKNEKDPLPRYPFASFPSAISVDESQMENIIHDCELAFTARTKEDSEAYSSGATFFIPSQMKPRCALEQLALDIFRTHTKGLEPGKHFDPDRSGAEWWLLVLDSNSSNVGDDKNDKGGSSSDEEDDEDDEVGMHFDADYGLEDQLPNYLLHPRVATVTYLSNVGVPTLVLDKKSPPPTDVEKKSLNGDIEKAWLSFPVIGKHICFDGRLLHGAPGTFFPAMNNVSNKNSEDESEQHSSKRRKLEGGEKVELLTNETQSSKRITFMVNVWLNHCPIDAELFDDGLCTKMKINYEISKDEKASSNLKGDADYKPALQWELSDVSNSSHKTLDKKLQFCEDELKRAGTDECVICNREVDVKYNSTMEDLHSATKEANDAIGKSLAFEFEPKVIQLTVGAEVEDSDDDEDE</sequence>
<protein>
    <submittedName>
        <fullName evidence="2">Uncharacterized protein</fullName>
    </submittedName>
</protein>
<reference evidence="2 3" key="1">
    <citation type="journal article" date="2021" name="Sci. Rep.">
        <title>The genome of the diatom Chaetoceros tenuissimus carries an ancient integrated fragment of an extant virus.</title>
        <authorList>
            <person name="Hongo Y."/>
            <person name="Kimura K."/>
            <person name="Takaki Y."/>
            <person name="Yoshida Y."/>
            <person name="Baba S."/>
            <person name="Kobayashi G."/>
            <person name="Nagasaki K."/>
            <person name="Hano T."/>
            <person name="Tomaru Y."/>
        </authorList>
    </citation>
    <scope>NUCLEOTIDE SEQUENCE [LARGE SCALE GENOMIC DNA]</scope>
    <source>
        <strain evidence="2 3">NIES-3715</strain>
    </source>
</reference>
<feature type="compositionally biased region" description="Acidic residues" evidence="1">
    <location>
        <begin position="145"/>
        <end position="154"/>
    </location>
</feature>